<feature type="domain" description="Peptidase S8/S53" evidence="7">
    <location>
        <begin position="269"/>
        <end position="562"/>
    </location>
</feature>
<dbReference type="InterPro" id="IPR036852">
    <property type="entry name" value="Peptidase_S8/S53_dom_sf"/>
</dbReference>
<dbReference type="InterPro" id="IPR023827">
    <property type="entry name" value="Peptidase_S8_Asp-AS"/>
</dbReference>
<comment type="similarity">
    <text evidence="1 5 6">Belongs to the peptidase S8 family.</text>
</comment>
<dbReference type="PANTHER" id="PTHR43399">
    <property type="entry name" value="SUBTILISIN-RELATED"/>
    <property type="match status" value="1"/>
</dbReference>
<dbReference type="InterPro" id="IPR022398">
    <property type="entry name" value="Peptidase_S8_His-AS"/>
</dbReference>
<dbReference type="GO" id="GO:0006508">
    <property type="term" value="P:proteolysis"/>
    <property type="evidence" value="ECO:0007669"/>
    <property type="project" value="UniProtKB-KW"/>
</dbReference>
<dbReference type="PROSITE" id="PS00137">
    <property type="entry name" value="SUBTILASE_HIS"/>
    <property type="match status" value="1"/>
</dbReference>
<keyword evidence="2 5" id="KW-0645">Protease</keyword>
<evidence type="ECO:0000313" key="9">
    <source>
        <dbReference type="Proteomes" id="UP000838412"/>
    </source>
</evidence>
<dbReference type="GO" id="GO:0004252">
    <property type="term" value="F:serine-type endopeptidase activity"/>
    <property type="evidence" value="ECO:0007669"/>
    <property type="project" value="UniProtKB-UniRule"/>
</dbReference>
<dbReference type="InterPro" id="IPR000209">
    <property type="entry name" value="Peptidase_S8/S53_dom"/>
</dbReference>
<dbReference type="InterPro" id="IPR051048">
    <property type="entry name" value="Peptidase_S8/S53_subtilisin"/>
</dbReference>
<protein>
    <submittedName>
        <fullName evidence="8">Hypp5379 protein</fullName>
    </submittedName>
</protein>
<evidence type="ECO:0000256" key="2">
    <source>
        <dbReference type="ARBA" id="ARBA00022670"/>
    </source>
</evidence>
<dbReference type="CDD" id="cd00306">
    <property type="entry name" value="Peptidases_S8_S53"/>
    <property type="match status" value="1"/>
</dbReference>
<evidence type="ECO:0000256" key="4">
    <source>
        <dbReference type="ARBA" id="ARBA00022825"/>
    </source>
</evidence>
<feature type="active site" description="Charge relay system" evidence="5">
    <location>
        <position position="329"/>
    </location>
</feature>
<sequence>MAHSSKIVVADYNINDLDADLEKDFEHYTFETIMGTISIDSRYLYHQVRTETFDPLKTKIKQDGVKKIQHFHLPNQHVSRVNPYNNKCTTDRSVYNDLVSDIVKHAVIGNIYAPYAESIENVRSLTNAIIKEAIGNVNIYFPNAVYDDAMEVDTLLSGCSEDVTIFLPHGWKQKMTEKSLRFVRFMDDERTSEVQRANSGDAVSLKLFHGLTSRYFGVTSLYSDTVNATNLFFQDHAYKFLHVRETIDMVNKIKGKRIREQSSLQDEPNIVIGILDSGLKTNHKAFGDRILAYKNFVRDSLPANSTREDEAMECQHDEGYDLTFDRNGHGTFCASIAAGDAFNCRLPDGTPPARENQWQIGVAPFAKIIYGKVASWNGDTNPRLLTEGIKWLLEFPDGTDKNVDIISLSLGFQTFDEELRKVILEANCRGKIIVCAASNDGRQQQTNIAFPARFGDVICVGSHSQNGQPSASSPIGREIDFMAPGENIWGASSAYVDGVIPKSGTSVATPFVAGIAAIVIKAAHHIGGEDLRRKVSNTAVMREILRKMASMPGHHDEAMGYGNLDPYRVFRYGEDFFKQIVDEIYCS</sequence>
<organism evidence="8 9">
    <name type="scientific">Branchiostoma lanceolatum</name>
    <name type="common">Common lancelet</name>
    <name type="synonym">Amphioxus lanceolatum</name>
    <dbReference type="NCBI Taxonomy" id="7740"/>
    <lineage>
        <taxon>Eukaryota</taxon>
        <taxon>Metazoa</taxon>
        <taxon>Chordata</taxon>
        <taxon>Cephalochordata</taxon>
        <taxon>Leptocardii</taxon>
        <taxon>Amphioxiformes</taxon>
        <taxon>Branchiostomatidae</taxon>
        <taxon>Branchiostoma</taxon>
    </lineage>
</organism>
<dbReference type="Gene3D" id="3.40.50.200">
    <property type="entry name" value="Peptidase S8/S53 domain"/>
    <property type="match status" value="1"/>
</dbReference>
<evidence type="ECO:0000256" key="3">
    <source>
        <dbReference type="ARBA" id="ARBA00022801"/>
    </source>
</evidence>
<evidence type="ECO:0000313" key="8">
    <source>
        <dbReference type="EMBL" id="CAH1274681.1"/>
    </source>
</evidence>
<evidence type="ECO:0000259" key="7">
    <source>
        <dbReference type="Pfam" id="PF00082"/>
    </source>
</evidence>
<evidence type="ECO:0000256" key="1">
    <source>
        <dbReference type="ARBA" id="ARBA00011073"/>
    </source>
</evidence>
<name>A0A8K0AGK3_BRALA</name>
<feature type="active site" description="Charge relay system" evidence="5">
    <location>
        <position position="506"/>
    </location>
</feature>
<dbReference type="PROSITE" id="PS00136">
    <property type="entry name" value="SUBTILASE_ASP"/>
    <property type="match status" value="1"/>
</dbReference>
<dbReference type="AlphaFoldDB" id="A0A8K0AGK3"/>
<dbReference type="EMBL" id="OV696694">
    <property type="protein sequence ID" value="CAH1274681.1"/>
    <property type="molecule type" value="Genomic_DNA"/>
</dbReference>
<dbReference type="InterPro" id="IPR015500">
    <property type="entry name" value="Peptidase_S8_subtilisin-rel"/>
</dbReference>
<dbReference type="PROSITE" id="PS51892">
    <property type="entry name" value="SUBTILASE"/>
    <property type="match status" value="1"/>
</dbReference>
<dbReference type="InterPro" id="IPR023828">
    <property type="entry name" value="Peptidase_S8_Ser-AS"/>
</dbReference>
<dbReference type="Proteomes" id="UP000838412">
    <property type="component" value="Chromosome 9"/>
</dbReference>
<dbReference type="PANTHER" id="PTHR43399:SF4">
    <property type="entry name" value="CELL WALL-ASSOCIATED PROTEASE"/>
    <property type="match status" value="1"/>
</dbReference>
<dbReference type="PRINTS" id="PR00723">
    <property type="entry name" value="SUBTILISIN"/>
</dbReference>
<dbReference type="OrthoDB" id="9993711at2759"/>
<keyword evidence="4 5" id="KW-0720">Serine protease</keyword>
<dbReference type="SUPFAM" id="SSF52743">
    <property type="entry name" value="Subtilisin-like"/>
    <property type="match status" value="1"/>
</dbReference>
<reference evidence="8" key="1">
    <citation type="submission" date="2022-01" db="EMBL/GenBank/DDBJ databases">
        <authorList>
            <person name="Braso-Vives M."/>
        </authorList>
    </citation>
    <scope>NUCLEOTIDE SEQUENCE</scope>
</reference>
<gene>
    <name evidence="8" type="primary">Hypp5379</name>
    <name evidence="8" type="ORF">BLAG_LOCUS25623</name>
</gene>
<accession>A0A8K0AGK3</accession>
<dbReference type="Pfam" id="PF00082">
    <property type="entry name" value="Peptidase_S8"/>
    <property type="match status" value="1"/>
</dbReference>
<feature type="active site" description="Charge relay system" evidence="5">
    <location>
        <position position="276"/>
    </location>
</feature>
<evidence type="ECO:0000256" key="6">
    <source>
        <dbReference type="RuleBase" id="RU003355"/>
    </source>
</evidence>
<dbReference type="PROSITE" id="PS00138">
    <property type="entry name" value="SUBTILASE_SER"/>
    <property type="match status" value="1"/>
</dbReference>
<evidence type="ECO:0000256" key="5">
    <source>
        <dbReference type="PROSITE-ProRule" id="PRU01240"/>
    </source>
</evidence>
<keyword evidence="3 5" id="KW-0378">Hydrolase</keyword>
<keyword evidence="9" id="KW-1185">Reference proteome</keyword>
<proteinExistence type="inferred from homology"/>